<evidence type="ECO:0000256" key="1">
    <source>
        <dbReference type="ARBA" id="ARBA00012928"/>
    </source>
</evidence>
<dbReference type="GO" id="GO:0070403">
    <property type="term" value="F:NAD+ binding"/>
    <property type="evidence" value="ECO:0007669"/>
    <property type="project" value="InterPro"/>
</dbReference>
<keyword evidence="7" id="KW-1185">Reference proteome</keyword>
<dbReference type="SUPFAM" id="SSF52467">
    <property type="entry name" value="DHS-like NAD/FAD-binding domain"/>
    <property type="match status" value="1"/>
</dbReference>
<keyword evidence="3" id="KW-0520">NAD</keyword>
<dbReference type="AlphaFoldDB" id="A0A7R7IDE2"/>
<evidence type="ECO:0000313" key="7">
    <source>
        <dbReference type="Proteomes" id="UP000595897"/>
    </source>
</evidence>
<dbReference type="PANTHER" id="PTHR11085">
    <property type="entry name" value="NAD-DEPENDENT PROTEIN DEACYLASE SIRTUIN-5, MITOCHONDRIAL-RELATED"/>
    <property type="match status" value="1"/>
</dbReference>
<dbReference type="KEGG" id="ahb:bsdtb5_22590"/>
<organism evidence="6 7">
    <name type="scientific">Anaeromicropila herbilytica</name>
    <dbReference type="NCBI Taxonomy" id="2785025"/>
    <lineage>
        <taxon>Bacteria</taxon>
        <taxon>Bacillati</taxon>
        <taxon>Bacillota</taxon>
        <taxon>Clostridia</taxon>
        <taxon>Lachnospirales</taxon>
        <taxon>Lachnospiraceae</taxon>
        <taxon>Anaeromicropila</taxon>
    </lineage>
</organism>
<dbReference type="PANTHER" id="PTHR11085:SF10">
    <property type="entry name" value="NAD-DEPENDENT PROTEIN DEACYLASE SIRTUIN-5, MITOCHONDRIAL-RELATED"/>
    <property type="match status" value="1"/>
</dbReference>
<dbReference type="PROSITE" id="PS50305">
    <property type="entry name" value="SIRTUIN"/>
    <property type="match status" value="1"/>
</dbReference>
<dbReference type="EMBL" id="AP024169">
    <property type="protein sequence ID" value="BCN30964.1"/>
    <property type="molecule type" value="Genomic_DNA"/>
</dbReference>
<keyword evidence="2" id="KW-0808">Transferase</keyword>
<feature type="binding site" evidence="4">
    <location>
        <position position="188"/>
    </location>
    <ligand>
        <name>Zn(2+)</name>
        <dbReference type="ChEBI" id="CHEBI:29105"/>
    </ligand>
</feature>
<evidence type="ECO:0000256" key="3">
    <source>
        <dbReference type="ARBA" id="ARBA00023027"/>
    </source>
</evidence>
<dbReference type="GO" id="GO:0017136">
    <property type="term" value="F:histone deacetylase activity, NAD-dependent"/>
    <property type="evidence" value="ECO:0007669"/>
    <property type="project" value="TreeGrafter"/>
</dbReference>
<dbReference type="GO" id="GO:0046872">
    <property type="term" value="F:metal ion binding"/>
    <property type="evidence" value="ECO:0007669"/>
    <property type="project" value="UniProtKB-KW"/>
</dbReference>
<evidence type="ECO:0000313" key="6">
    <source>
        <dbReference type="EMBL" id="BCN30964.1"/>
    </source>
</evidence>
<dbReference type="InterPro" id="IPR026590">
    <property type="entry name" value="Ssirtuin_cat_dom"/>
</dbReference>
<dbReference type="InterPro" id="IPR026591">
    <property type="entry name" value="Sirtuin_cat_small_dom_sf"/>
</dbReference>
<accession>A0A7R7IDE2</accession>
<name>A0A7R7IDE2_9FIRM</name>
<dbReference type="Pfam" id="PF02146">
    <property type="entry name" value="SIR2"/>
    <property type="match status" value="1"/>
</dbReference>
<keyword evidence="4" id="KW-0862">Zinc</keyword>
<dbReference type="InterPro" id="IPR029035">
    <property type="entry name" value="DHS-like_NAD/FAD-binding_dom"/>
</dbReference>
<dbReference type="EC" id="2.3.1.286" evidence="1"/>
<dbReference type="Proteomes" id="UP000595897">
    <property type="component" value="Chromosome"/>
</dbReference>
<dbReference type="InterPro" id="IPR003000">
    <property type="entry name" value="Sirtuin"/>
</dbReference>
<feature type="binding site" evidence="4">
    <location>
        <position position="191"/>
    </location>
    <ligand>
        <name>Zn(2+)</name>
        <dbReference type="ChEBI" id="CHEBI:29105"/>
    </ligand>
</feature>
<protein>
    <recommendedName>
        <fullName evidence="1">protein acetyllysine N-acetyltransferase</fullName>
        <ecNumber evidence="1">2.3.1.286</ecNumber>
    </recommendedName>
</protein>
<keyword evidence="4" id="KW-0479">Metal-binding</keyword>
<comment type="caution">
    <text evidence="4">Lacks conserved residue(s) required for the propagation of feature annotation.</text>
</comment>
<dbReference type="Gene3D" id="3.40.50.1220">
    <property type="entry name" value="TPP-binding domain"/>
    <property type="match status" value="1"/>
</dbReference>
<dbReference type="InterPro" id="IPR050134">
    <property type="entry name" value="NAD-dep_sirtuin_deacylases"/>
</dbReference>
<feature type="domain" description="Deacetylase sirtuin-type" evidence="5">
    <location>
        <begin position="16"/>
        <end position="300"/>
    </location>
</feature>
<proteinExistence type="predicted"/>
<feature type="binding site" evidence="4">
    <location>
        <position position="157"/>
    </location>
    <ligand>
        <name>Zn(2+)</name>
        <dbReference type="ChEBI" id="CHEBI:29105"/>
    </ligand>
</feature>
<reference evidence="6 7" key="1">
    <citation type="submission" date="2020-11" db="EMBL/GenBank/DDBJ databases">
        <title>Draft genome sequencing of a Lachnospiraceae strain isolated from anoxic soil subjected to BSD treatment.</title>
        <authorList>
            <person name="Uek A."/>
            <person name="Tonouchi A."/>
        </authorList>
    </citation>
    <scope>NUCLEOTIDE SEQUENCE [LARGE SCALE GENOMIC DNA]</scope>
    <source>
        <strain evidence="6 7">TB5</strain>
    </source>
</reference>
<evidence type="ECO:0000256" key="2">
    <source>
        <dbReference type="ARBA" id="ARBA00022679"/>
    </source>
</evidence>
<evidence type="ECO:0000259" key="5">
    <source>
        <dbReference type="PROSITE" id="PS50305"/>
    </source>
</evidence>
<gene>
    <name evidence="6" type="ORF">bsdtb5_22590</name>
</gene>
<feature type="binding site" evidence="4">
    <location>
        <position position="153"/>
    </location>
    <ligand>
        <name>Zn(2+)</name>
        <dbReference type="ChEBI" id="CHEBI:29105"/>
    </ligand>
</feature>
<dbReference type="Gene3D" id="3.30.1600.10">
    <property type="entry name" value="SIR2/SIRT2 'Small Domain"/>
    <property type="match status" value="1"/>
</dbReference>
<sequence>MKLLDALNKRKEHNQELEDEKVLNKIKEVIKNADAILIGAGAGLSTSAGLSYSGKRFEDNFSDFIDKYGMEDMYSAGFYPFNTQEEKWAYWSKHIFYNRYDVGATEVYRQLYQLVEEKNYFVLTTNVDHQFELTGFENERIFATQGDYGMFQCAKGCHNKLYENENVVKEMIVKQKDCKIPTSLVPICPVCGGHMEVNLRIDGDFVQDENWYKAADKYSSFLEENQNKKLVFFELGVGMNTPGIIKYPFWQMTNQWSNAFYICINKGEAWAPDEIRERSICIDGDIGQVLEVLGNEERVQ</sequence>
<evidence type="ECO:0000256" key="4">
    <source>
        <dbReference type="PROSITE-ProRule" id="PRU00236"/>
    </source>
</evidence>